<feature type="transmembrane region" description="Helical" evidence="1">
    <location>
        <begin position="215"/>
        <end position="232"/>
    </location>
</feature>
<dbReference type="Pfam" id="PF00990">
    <property type="entry name" value="GGDEF"/>
    <property type="match status" value="1"/>
</dbReference>
<feature type="transmembrane region" description="Helical" evidence="1">
    <location>
        <begin position="51"/>
        <end position="71"/>
    </location>
</feature>
<feature type="transmembrane region" description="Helical" evidence="1">
    <location>
        <begin position="12"/>
        <end position="30"/>
    </location>
</feature>
<keyword evidence="1" id="KW-1133">Transmembrane helix</keyword>
<dbReference type="InterPro" id="IPR035919">
    <property type="entry name" value="EAL_sf"/>
</dbReference>
<protein>
    <recommendedName>
        <fullName evidence="8">EAL domain-containing protein</fullName>
    </recommendedName>
</protein>
<evidence type="ECO:0000313" key="6">
    <source>
        <dbReference type="EMBL" id="GGH82718.1"/>
    </source>
</evidence>
<dbReference type="InterPro" id="IPR013656">
    <property type="entry name" value="PAS_4"/>
</dbReference>
<evidence type="ECO:0008006" key="8">
    <source>
        <dbReference type="Google" id="ProtNLM"/>
    </source>
</evidence>
<organism evidence="6 7">
    <name type="scientific">Saccharibacillus endophyticus</name>
    <dbReference type="NCBI Taxonomy" id="2060666"/>
    <lineage>
        <taxon>Bacteria</taxon>
        <taxon>Bacillati</taxon>
        <taxon>Bacillota</taxon>
        <taxon>Bacilli</taxon>
        <taxon>Bacillales</taxon>
        <taxon>Paenibacillaceae</taxon>
        <taxon>Saccharibacillus</taxon>
    </lineage>
</organism>
<dbReference type="Gene3D" id="3.30.450.20">
    <property type="entry name" value="PAS domain"/>
    <property type="match status" value="1"/>
</dbReference>
<dbReference type="Pfam" id="PF00563">
    <property type="entry name" value="EAL"/>
    <property type="match status" value="1"/>
</dbReference>
<dbReference type="SUPFAM" id="SSF141868">
    <property type="entry name" value="EAL domain-like"/>
    <property type="match status" value="1"/>
</dbReference>
<dbReference type="CDD" id="cd01949">
    <property type="entry name" value="GGDEF"/>
    <property type="match status" value="1"/>
</dbReference>
<dbReference type="NCBIfam" id="TIGR00229">
    <property type="entry name" value="sensory_box"/>
    <property type="match status" value="1"/>
</dbReference>
<dbReference type="SUPFAM" id="SSF55785">
    <property type="entry name" value="PYP-like sensor domain (PAS domain)"/>
    <property type="match status" value="1"/>
</dbReference>
<keyword evidence="7" id="KW-1185">Reference proteome</keyword>
<evidence type="ECO:0000259" key="3">
    <source>
        <dbReference type="PROSITE" id="PS50113"/>
    </source>
</evidence>
<dbReference type="InterPro" id="IPR000014">
    <property type="entry name" value="PAS"/>
</dbReference>
<dbReference type="SMART" id="SM00267">
    <property type="entry name" value="GGDEF"/>
    <property type="match status" value="1"/>
</dbReference>
<keyword evidence="1" id="KW-0812">Transmembrane</keyword>
<name>A0ABQ1ZYU1_9BACL</name>
<feature type="domain" description="GGDEF" evidence="5">
    <location>
        <begin position="403"/>
        <end position="533"/>
    </location>
</feature>
<accession>A0ABQ1ZYU1</accession>
<dbReference type="SMART" id="SM00052">
    <property type="entry name" value="EAL"/>
    <property type="match status" value="1"/>
</dbReference>
<dbReference type="NCBIfam" id="TIGR00254">
    <property type="entry name" value="GGDEF"/>
    <property type="match status" value="1"/>
</dbReference>
<dbReference type="InterPro" id="IPR043128">
    <property type="entry name" value="Rev_trsase/Diguanyl_cyclase"/>
</dbReference>
<dbReference type="EMBL" id="BMDD01000004">
    <property type="protein sequence ID" value="GGH82718.1"/>
    <property type="molecule type" value="Genomic_DNA"/>
</dbReference>
<feature type="domain" description="PAC" evidence="3">
    <location>
        <begin position="322"/>
        <end position="373"/>
    </location>
</feature>
<dbReference type="InterPro" id="IPR000700">
    <property type="entry name" value="PAS-assoc_C"/>
</dbReference>
<evidence type="ECO:0000259" key="5">
    <source>
        <dbReference type="PROSITE" id="PS50887"/>
    </source>
</evidence>
<reference evidence="7" key="1">
    <citation type="journal article" date="2019" name="Int. J. Syst. Evol. Microbiol.">
        <title>The Global Catalogue of Microorganisms (GCM) 10K type strain sequencing project: providing services to taxonomists for standard genome sequencing and annotation.</title>
        <authorList>
            <consortium name="The Broad Institute Genomics Platform"/>
            <consortium name="The Broad Institute Genome Sequencing Center for Infectious Disease"/>
            <person name="Wu L."/>
            <person name="Ma J."/>
        </authorList>
    </citation>
    <scope>NUCLEOTIDE SEQUENCE [LARGE SCALE GENOMIC DNA]</scope>
    <source>
        <strain evidence="7">CCM 8702</strain>
    </source>
</reference>
<dbReference type="Proteomes" id="UP000605427">
    <property type="component" value="Unassembled WGS sequence"/>
</dbReference>
<evidence type="ECO:0000313" key="7">
    <source>
        <dbReference type="Proteomes" id="UP000605427"/>
    </source>
</evidence>
<dbReference type="PROSITE" id="PS50887">
    <property type="entry name" value="GGDEF"/>
    <property type="match status" value="1"/>
</dbReference>
<dbReference type="InterPro" id="IPR052155">
    <property type="entry name" value="Biofilm_reg_signaling"/>
</dbReference>
<dbReference type="InterPro" id="IPR000160">
    <property type="entry name" value="GGDEF_dom"/>
</dbReference>
<feature type="transmembrane region" description="Helical" evidence="1">
    <location>
        <begin position="83"/>
        <end position="101"/>
    </location>
</feature>
<dbReference type="RefSeq" id="WP_172245752.1">
    <property type="nucleotide sequence ID" value="NZ_BMDD01000004.1"/>
</dbReference>
<dbReference type="Gene3D" id="3.30.70.270">
    <property type="match status" value="1"/>
</dbReference>
<dbReference type="PROSITE" id="PS50112">
    <property type="entry name" value="PAS"/>
    <property type="match status" value="1"/>
</dbReference>
<sequence>MIQYLQLIEFNPYYAIAGFLCSLAGCLMVVKLASGSFESLREILGVRRIPYTLLTALMFAGTQYFGIICVLPGGPLNMGLENFIFLPLAGLVVCVLALRLAGSGLQGAFQFLMTAGLLSVLIMSLYYINVFLMFGHVDWRIEPLMTASIGLFSVLFPLVRLLTFVIRREGTLFQRFPPVGMLLASAAIAIISPVLTMSAAPSVTYPLIIQGADVMLPYLLLISVAACLMVLTDRYREWDAQKQHDTIREKEQHYMSLFAHTPDAVIALDREGKVYDMNEQAYEVVGKLGIMPPFAEIPQIVATGQQNKIEAHYAKVIGGEAEEIEIDLRTKNGETMHFILTSLPILIEGRFDGAYSIAKDVTESKRNQEKIRHLAYHDELTGLFNRKYMLEYVGGLTSDISASPFHLFFIDFDRFKKINDLFGFDFGNKVIRRAAAKLENVLPEGTLLARSTADEFIALLPSGFDPVYAAQQVSDEFSLPFRVGQQTVALTASMGIARFPEDGADEETLFKHADLARFDAQNRGGSRFAFFDRNRAIENHERLILERDLQAAIEHGELVLFYQPKVDMRTEELVGMEALVRWNHPRLGMVPPLKFISIAEETGLIVPLERWVLRTACLQVQQWAREGRPSVPVAVNLSQIHLMQTDIVESVLATLEDLKFDNSLLELEVTESAMMHNEAQVIEVLGRFKQAGISVSLDDFGTGYSSLSYLHLLPIDCLKIDRSFIKGITTNENSRAIVEMILTMSRQLGLHIIAEGIEHKEQVELLRDLQCFTAQGFYYSKPVPAGEVFACRKLSS</sequence>
<dbReference type="PROSITE" id="PS50113">
    <property type="entry name" value="PAC"/>
    <property type="match status" value="1"/>
</dbReference>
<comment type="caution">
    <text evidence="6">The sequence shown here is derived from an EMBL/GenBank/DDBJ whole genome shotgun (WGS) entry which is preliminary data.</text>
</comment>
<dbReference type="PANTHER" id="PTHR44757:SF2">
    <property type="entry name" value="BIOFILM ARCHITECTURE MAINTENANCE PROTEIN MBAA"/>
    <property type="match status" value="1"/>
</dbReference>
<dbReference type="Pfam" id="PF08448">
    <property type="entry name" value="PAS_4"/>
    <property type="match status" value="1"/>
</dbReference>
<feature type="domain" description="PAS" evidence="2">
    <location>
        <begin position="250"/>
        <end position="286"/>
    </location>
</feature>
<evidence type="ECO:0000259" key="2">
    <source>
        <dbReference type="PROSITE" id="PS50112"/>
    </source>
</evidence>
<evidence type="ECO:0000259" key="4">
    <source>
        <dbReference type="PROSITE" id="PS50883"/>
    </source>
</evidence>
<keyword evidence="1" id="KW-0472">Membrane</keyword>
<feature type="domain" description="EAL" evidence="4">
    <location>
        <begin position="542"/>
        <end position="796"/>
    </location>
</feature>
<feature type="transmembrane region" description="Helical" evidence="1">
    <location>
        <begin position="178"/>
        <end position="195"/>
    </location>
</feature>
<dbReference type="InterPro" id="IPR001633">
    <property type="entry name" value="EAL_dom"/>
</dbReference>
<dbReference type="SUPFAM" id="SSF55073">
    <property type="entry name" value="Nucleotide cyclase"/>
    <property type="match status" value="1"/>
</dbReference>
<dbReference type="InterPro" id="IPR035965">
    <property type="entry name" value="PAS-like_dom_sf"/>
</dbReference>
<dbReference type="CDD" id="cd01948">
    <property type="entry name" value="EAL"/>
    <property type="match status" value="1"/>
</dbReference>
<dbReference type="PANTHER" id="PTHR44757">
    <property type="entry name" value="DIGUANYLATE CYCLASE DGCP"/>
    <property type="match status" value="1"/>
</dbReference>
<feature type="transmembrane region" description="Helical" evidence="1">
    <location>
        <begin position="108"/>
        <end position="128"/>
    </location>
</feature>
<evidence type="ECO:0000256" key="1">
    <source>
        <dbReference type="SAM" id="Phobius"/>
    </source>
</evidence>
<feature type="transmembrane region" description="Helical" evidence="1">
    <location>
        <begin position="148"/>
        <end position="166"/>
    </location>
</feature>
<dbReference type="PROSITE" id="PS50883">
    <property type="entry name" value="EAL"/>
    <property type="match status" value="1"/>
</dbReference>
<proteinExistence type="predicted"/>
<dbReference type="InterPro" id="IPR029787">
    <property type="entry name" value="Nucleotide_cyclase"/>
</dbReference>
<dbReference type="Gene3D" id="3.20.20.450">
    <property type="entry name" value="EAL domain"/>
    <property type="match status" value="1"/>
</dbReference>
<gene>
    <name evidence="6" type="ORF">GCM10007362_34460</name>
</gene>